<organism evidence="1 2">
    <name type="scientific">Corchorus capsularis</name>
    <name type="common">Jute</name>
    <dbReference type="NCBI Taxonomy" id="210143"/>
    <lineage>
        <taxon>Eukaryota</taxon>
        <taxon>Viridiplantae</taxon>
        <taxon>Streptophyta</taxon>
        <taxon>Embryophyta</taxon>
        <taxon>Tracheophyta</taxon>
        <taxon>Spermatophyta</taxon>
        <taxon>Magnoliopsida</taxon>
        <taxon>eudicotyledons</taxon>
        <taxon>Gunneridae</taxon>
        <taxon>Pentapetalae</taxon>
        <taxon>rosids</taxon>
        <taxon>malvids</taxon>
        <taxon>Malvales</taxon>
        <taxon>Malvaceae</taxon>
        <taxon>Grewioideae</taxon>
        <taxon>Apeibeae</taxon>
        <taxon>Corchorus</taxon>
    </lineage>
</organism>
<reference evidence="1 2" key="1">
    <citation type="submission" date="2013-09" db="EMBL/GenBank/DDBJ databases">
        <title>Corchorus capsularis genome sequencing.</title>
        <authorList>
            <person name="Alam M."/>
            <person name="Haque M.S."/>
            <person name="Islam M.S."/>
            <person name="Emdad E.M."/>
            <person name="Islam M.M."/>
            <person name="Ahmed B."/>
            <person name="Halim A."/>
            <person name="Hossen Q.M.M."/>
            <person name="Hossain M.Z."/>
            <person name="Ahmed R."/>
            <person name="Khan M.M."/>
            <person name="Islam R."/>
            <person name="Rashid M.M."/>
            <person name="Khan S.A."/>
            <person name="Rahman M.S."/>
            <person name="Alam M."/>
        </authorList>
    </citation>
    <scope>NUCLEOTIDE SEQUENCE [LARGE SCALE GENOMIC DNA]</scope>
    <source>
        <strain evidence="2">cv. CVL-1</strain>
        <tissue evidence="1">Whole seedling</tissue>
    </source>
</reference>
<keyword evidence="2" id="KW-1185">Reference proteome</keyword>
<dbReference type="Gramene" id="OMO98830">
    <property type="protein sequence ID" value="OMO98830"/>
    <property type="gene ID" value="CCACVL1_04040"/>
</dbReference>
<name>A0A1R3JVI9_COCAP</name>
<evidence type="ECO:0000313" key="1">
    <source>
        <dbReference type="EMBL" id="OMO98830.1"/>
    </source>
</evidence>
<gene>
    <name evidence="1" type="ORF">CCACVL1_04040</name>
</gene>
<dbReference type="AlphaFoldDB" id="A0A1R3JVI9"/>
<protein>
    <submittedName>
        <fullName evidence="1">Uncharacterized protein</fullName>
    </submittedName>
</protein>
<dbReference type="EMBL" id="AWWV01006990">
    <property type="protein sequence ID" value="OMO98830.1"/>
    <property type="molecule type" value="Genomic_DNA"/>
</dbReference>
<evidence type="ECO:0000313" key="2">
    <source>
        <dbReference type="Proteomes" id="UP000188268"/>
    </source>
</evidence>
<proteinExistence type="predicted"/>
<accession>A0A1R3JVI9</accession>
<sequence>MGIDGEGQRFKTAFLDDTP</sequence>
<dbReference type="Proteomes" id="UP000188268">
    <property type="component" value="Unassembled WGS sequence"/>
</dbReference>
<comment type="caution">
    <text evidence="1">The sequence shown here is derived from an EMBL/GenBank/DDBJ whole genome shotgun (WGS) entry which is preliminary data.</text>
</comment>